<proteinExistence type="predicted"/>
<dbReference type="Gene3D" id="3.40.50.150">
    <property type="entry name" value="Vaccinia Virus protein VP39"/>
    <property type="match status" value="1"/>
</dbReference>
<organism evidence="3 4">
    <name type="scientific">Fusarium albosuccineum</name>
    <dbReference type="NCBI Taxonomy" id="1237068"/>
    <lineage>
        <taxon>Eukaryota</taxon>
        <taxon>Fungi</taxon>
        <taxon>Dikarya</taxon>
        <taxon>Ascomycota</taxon>
        <taxon>Pezizomycotina</taxon>
        <taxon>Sordariomycetes</taxon>
        <taxon>Hypocreomycetidae</taxon>
        <taxon>Hypocreales</taxon>
        <taxon>Nectriaceae</taxon>
        <taxon>Fusarium</taxon>
        <taxon>Fusarium decemcellulare species complex</taxon>
    </lineage>
</organism>
<dbReference type="InterPro" id="IPR029063">
    <property type="entry name" value="SAM-dependent_MTases_sf"/>
</dbReference>
<comment type="caution">
    <text evidence="3">The sequence shown here is derived from an EMBL/GenBank/DDBJ whole genome shotgun (WGS) entry which is preliminary data.</text>
</comment>
<keyword evidence="4" id="KW-1185">Reference proteome</keyword>
<dbReference type="Pfam" id="PF13649">
    <property type="entry name" value="Methyltransf_25"/>
    <property type="match status" value="1"/>
</dbReference>
<dbReference type="AlphaFoldDB" id="A0A8H4L0V1"/>
<sequence length="290" mass="31844">MSTKSSSPNGAPSVLSTALEHFNARASSYDESSGGCSLELTEGLVPLLLPIDSKSVILDNACGTGVATQALLNRLPDHGHIKPAIHAVDAAPKMVDIARERFLSHDNVSTQVAKGEDLSVFQDGMFTHSITIAGFFFFQDPHKGAQELFRTLADSGLAIVTGWEDVGYIEIARSIQRAIRPEDKPFDIPLPKEWFDPDHASSILVQEGFSRIEKLTKTCHWSADNMESLAAAFMKWFVAGISAKWTEDEKNEARKLLPAILGRFTEEFTRSDGTCVVGFPMRAYVLVCRK</sequence>
<name>A0A8H4L0V1_9HYPO</name>
<dbReference type="PANTHER" id="PTHR43861">
    <property type="entry name" value="TRANS-ACONITATE 2-METHYLTRANSFERASE-RELATED"/>
    <property type="match status" value="1"/>
</dbReference>
<keyword evidence="3" id="KW-0489">Methyltransferase</keyword>
<dbReference type="SUPFAM" id="SSF53335">
    <property type="entry name" value="S-adenosyl-L-methionine-dependent methyltransferases"/>
    <property type="match status" value="1"/>
</dbReference>
<protein>
    <submittedName>
        <fullName evidence="3">Methyltransferase type 11</fullName>
    </submittedName>
</protein>
<dbReference type="GO" id="GO:0032259">
    <property type="term" value="P:methylation"/>
    <property type="evidence" value="ECO:0007669"/>
    <property type="project" value="UniProtKB-KW"/>
</dbReference>
<dbReference type="CDD" id="cd02440">
    <property type="entry name" value="AdoMet_MTases"/>
    <property type="match status" value="1"/>
</dbReference>
<evidence type="ECO:0000259" key="2">
    <source>
        <dbReference type="Pfam" id="PF13649"/>
    </source>
</evidence>
<reference evidence="3 4" key="1">
    <citation type="submission" date="2020-01" db="EMBL/GenBank/DDBJ databases">
        <title>Identification and distribution of gene clusters putatively required for synthesis of sphingolipid metabolism inhibitors in phylogenetically diverse species of the filamentous fungus Fusarium.</title>
        <authorList>
            <person name="Kim H.-S."/>
            <person name="Busman M."/>
            <person name="Brown D.W."/>
            <person name="Divon H."/>
            <person name="Uhlig S."/>
            <person name="Proctor R.H."/>
        </authorList>
    </citation>
    <scope>NUCLEOTIDE SEQUENCE [LARGE SCALE GENOMIC DNA]</scope>
    <source>
        <strain evidence="3 4">NRRL 20459</strain>
    </source>
</reference>
<dbReference type="GO" id="GO:0008168">
    <property type="term" value="F:methyltransferase activity"/>
    <property type="evidence" value="ECO:0007669"/>
    <property type="project" value="UniProtKB-KW"/>
</dbReference>
<evidence type="ECO:0000313" key="4">
    <source>
        <dbReference type="Proteomes" id="UP000554235"/>
    </source>
</evidence>
<keyword evidence="1 3" id="KW-0808">Transferase</keyword>
<gene>
    <name evidence="3" type="ORF">FALBO_13634</name>
</gene>
<evidence type="ECO:0000313" key="3">
    <source>
        <dbReference type="EMBL" id="KAF4459620.1"/>
    </source>
</evidence>
<accession>A0A8H4L0V1</accession>
<dbReference type="EMBL" id="JAADYS010002134">
    <property type="protein sequence ID" value="KAF4459620.1"/>
    <property type="molecule type" value="Genomic_DNA"/>
</dbReference>
<evidence type="ECO:0000256" key="1">
    <source>
        <dbReference type="ARBA" id="ARBA00022679"/>
    </source>
</evidence>
<dbReference type="InterPro" id="IPR041698">
    <property type="entry name" value="Methyltransf_25"/>
</dbReference>
<dbReference type="OrthoDB" id="2013972at2759"/>
<dbReference type="Proteomes" id="UP000554235">
    <property type="component" value="Unassembled WGS sequence"/>
</dbReference>
<feature type="domain" description="Methyltransferase" evidence="2">
    <location>
        <begin position="57"/>
        <end position="156"/>
    </location>
</feature>